<dbReference type="InterPro" id="IPR036865">
    <property type="entry name" value="CRAL-TRIO_dom_sf"/>
</dbReference>
<proteinExistence type="predicted"/>
<evidence type="ECO:0008006" key="5">
    <source>
        <dbReference type="Google" id="ProtNLM"/>
    </source>
</evidence>
<feature type="domain" description="CRAL-TRIO" evidence="1">
    <location>
        <begin position="77"/>
        <end position="252"/>
    </location>
</feature>
<dbReference type="Proteomes" id="UP001497382">
    <property type="component" value="Unassembled WGS sequence"/>
</dbReference>
<dbReference type="AlphaFoldDB" id="A0AAV2BIT5"/>
<dbReference type="PANTHER" id="PTHR23324">
    <property type="entry name" value="SEC14 RELATED PROTEIN"/>
    <property type="match status" value="1"/>
</dbReference>
<sequence>MTTSWESGLPVSEKEALDQLKARLSFDMIQELHNDTYQMYLFLKDTNFDVSEAETMLTQTLKWRKSIKADTIECFDPPEILKIYTKNNRIGFDKRGAIVHYIPLGKVDVKGITMSTKYPDLEKTLVQILEEDIKILKEKRPSPNGPFSHVTLIFNMEGLSFANATDKKGLEYLIRGLRISQNYYPSLIRSAYIINISAYFMIPCNIVKSCLSAAYVERAKFFGSEGWKEQLLEVIDADQLPTFLGGNRTDPDGNPLCIKSVMHGGKIDEKYYIHKSKNPLSNASDVKKIVLARASFSEIELEVEEDGSLIEWEFETKTRDIGFGLFYKEIVDGEEKIIELVPLVRIDTEDYSETGVYKCQKAGTYVILFDNSYSWLRSKEIFYRIKTISHREHEEQVQG</sequence>
<evidence type="ECO:0000259" key="2">
    <source>
        <dbReference type="PROSITE" id="PS50866"/>
    </source>
</evidence>
<dbReference type="PANTHER" id="PTHR23324:SF88">
    <property type="entry name" value="CRAL-TRIO DOMAIN-CONTAINING PROTEIN"/>
    <property type="match status" value="1"/>
</dbReference>
<organism evidence="3 4">
    <name type="scientific">Larinioides sclopetarius</name>
    <dbReference type="NCBI Taxonomy" id="280406"/>
    <lineage>
        <taxon>Eukaryota</taxon>
        <taxon>Metazoa</taxon>
        <taxon>Ecdysozoa</taxon>
        <taxon>Arthropoda</taxon>
        <taxon>Chelicerata</taxon>
        <taxon>Arachnida</taxon>
        <taxon>Araneae</taxon>
        <taxon>Araneomorphae</taxon>
        <taxon>Entelegynae</taxon>
        <taxon>Araneoidea</taxon>
        <taxon>Araneidae</taxon>
        <taxon>Larinioides</taxon>
    </lineage>
</organism>
<dbReference type="InterPro" id="IPR009038">
    <property type="entry name" value="GOLD_dom"/>
</dbReference>
<dbReference type="SUPFAM" id="SSF101576">
    <property type="entry name" value="Supernatant protein factor (SPF), C-terminal domain"/>
    <property type="match status" value="1"/>
</dbReference>
<dbReference type="InterPro" id="IPR036273">
    <property type="entry name" value="CRAL/TRIO_N_dom_sf"/>
</dbReference>
<dbReference type="EMBL" id="CAXIEN010000390">
    <property type="protein sequence ID" value="CAL1296146.1"/>
    <property type="molecule type" value="Genomic_DNA"/>
</dbReference>
<evidence type="ECO:0000313" key="3">
    <source>
        <dbReference type="EMBL" id="CAL1296146.1"/>
    </source>
</evidence>
<dbReference type="PROSITE" id="PS50866">
    <property type="entry name" value="GOLD"/>
    <property type="match status" value="1"/>
</dbReference>
<evidence type="ECO:0000313" key="4">
    <source>
        <dbReference type="Proteomes" id="UP001497382"/>
    </source>
</evidence>
<dbReference type="InterPro" id="IPR036598">
    <property type="entry name" value="GOLD_dom_sf"/>
</dbReference>
<feature type="domain" description="GOLD" evidence="2">
    <location>
        <begin position="255"/>
        <end position="387"/>
    </location>
</feature>
<dbReference type="SMART" id="SM00516">
    <property type="entry name" value="SEC14"/>
    <property type="match status" value="1"/>
</dbReference>
<reference evidence="3 4" key="1">
    <citation type="submission" date="2024-04" db="EMBL/GenBank/DDBJ databases">
        <authorList>
            <person name="Rising A."/>
            <person name="Reimegard J."/>
            <person name="Sonavane S."/>
            <person name="Akerstrom W."/>
            <person name="Nylinder S."/>
            <person name="Hedman E."/>
            <person name="Kallberg Y."/>
        </authorList>
    </citation>
    <scope>NUCLEOTIDE SEQUENCE [LARGE SCALE GENOMIC DNA]</scope>
</reference>
<name>A0AAV2BIT5_9ARAC</name>
<protein>
    <recommendedName>
        <fullName evidence="5">SEC14-like protein 2</fullName>
    </recommendedName>
</protein>
<keyword evidence="4" id="KW-1185">Reference proteome</keyword>
<dbReference type="Gene3D" id="3.40.525.10">
    <property type="entry name" value="CRAL-TRIO lipid binding domain"/>
    <property type="match status" value="1"/>
</dbReference>
<dbReference type="CDD" id="cd00170">
    <property type="entry name" value="SEC14"/>
    <property type="match status" value="1"/>
</dbReference>
<dbReference type="GO" id="GO:0005737">
    <property type="term" value="C:cytoplasm"/>
    <property type="evidence" value="ECO:0007669"/>
    <property type="project" value="TreeGrafter"/>
</dbReference>
<evidence type="ECO:0000259" key="1">
    <source>
        <dbReference type="PROSITE" id="PS50191"/>
    </source>
</evidence>
<dbReference type="InterPro" id="IPR051064">
    <property type="entry name" value="SEC14/CRAL-TRIO_domain"/>
</dbReference>
<dbReference type="Gene3D" id="2.60.120.680">
    <property type="entry name" value="GOLD domain"/>
    <property type="match status" value="1"/>
</dbReference>
<comment type="caution">
    <text evidence="3">The sequence shown here is derived from an EMBL/GenBank/DDBJ whole genome shotgun (WGS) entry which is preliminary data.</text>
</comment>
<dbReference type="Pfam" id="PF13897">
    <property type="entry name" value="GOLD_2"/>
    <property type="match status" value="1"/>
</dbReference>
<gene>
    <name evidence="3" type="ORF">LARSCL_LOCUS19651</name>
</gene>
<dbReference type="InterPro" id="IPR001251">
    <property type="entry name" value="CRAL-TRIO_dom"/>
</dbReference>
<dbReference type="SUPFAM" id="SSF46938">
    <property type="entry name" value="CRAL/TRIO N-terminal domain"/>
    <property type="match status" value="1"/>
</dbReference>
<accession>A0AAV2BIT5</accession>
<dbReference type="PROSITE" id="PS50191">
    <property type="entry name" value="CRAL_TRIO"/>
    <property type="match status" value="1"/>
</dbReference>
<dbReference type="Pfam" id="PF00650">
    <property type="entry name" value="CRAL_TRIO"/>
    <property type="match status" value="1"/>
</dbReference>
<dbReference type="SUPFAM" id="SSF52087">
    <property type="entry name" value="CRAL/TRIO domain"/>
    <property type="match status" value="1"/>
</dbReference>